<keyword evidence="1" id="KW-0812">Transmembrane</keyword>
<keyword evidence="1" id="KW-0472">Membrane</keyword>
<gene>
    <name evidence="2" type="ORF">CRYO30217_03119</name>
</gene>
<protein>
    <submittedName>
        <fullName evidence="2">Uncharacterized protein</fullName>
    </submittedName>
</protein>
<sequence length="42" mass="4890">MYDALFYIGIGIVGIFAGRFFKKFAAQQQAKMEEKKREKENS</sequence>
<dbReference type="RefSeq" id="WP_258543309.1">
    <property type="nucleotide sequence ID" value="NZ_OU015584.1"/>
</dbReference>
<feature type="transmembrane region" description="Helical" evidence="1">
    <location>
        <begin position="6"/>
        <end position="22"/>
    </location>
</feature>
<keyword evidence="1" id="KW-1133">Transmembrane helix</keyword>
<evidence type="ECO:0000313" key="3">
    <source>
        <dbReference type="Proteomes" id="UP000683507"/>
    </source>
</evidence>
<proteinExistence type="predicted"/>
<reference evidence="2" key="1">
    <citation type="submission" date="2021-04" db="EMBL/GenBank/DDBJ databases">
        <authorList>
            <person name="Rodrigo-Torres L."/>
            <person name="Arahal R. D."/>
            <person name="Lucena T."/>
        </authorList>
    </citation>
    <scope>NUCLEOTIDE SEQUENCE</scope>
    <source>
        <strain evidence="2">AS29M-1</strain>
    </source>
</reference>
<evidence type="ECO:0000313" key="2">
    <source>
        <dbReference type="EMBL" id="CAG5086433.1"/>
    </source>
</evidence>
<dbReference type="KEGG" id="ptan:CRYO30217_03119"/>
<evidence type="ECO:0000256" key="1">
    <source>
        <dbReference type="SAM" id="Phobius"/>
    </source>
</evidence>
<name>A0A916JQ13_9FLAO</name>
<dbReference type="AlphaFoldDB" id="A0A916JQ13"/>
<dbReference type="EMBL" id="OU015584">
    <property type="protein sequence ID" value="CAG5086433.1"/>
    <property type="molecule type" value="Genomic_DNA"/>
</dbReference>
<organism evidence="2 3">
    <name type="scientific">Parvicella tangerina</name>
    <dbReference type="NCBI Taxonomy" id="2829795"/>
    <lineage>
        <taxon>Bacteria</taxon>
        <taxon>Pseudomonadati</taxon>
        <taxon>Bacteroidota</taxon>
        <taxon>Flavobacteriia</taxon>
        <taxon>Flavobacteriales</taxon>
        <taxon>Parvicellaceae</taxon>
        <taxon>Parvicella</taxon>
    </lineage>
</organism>
<dbReference type="Proteomes" id="UP000683507">
    <property type="component" value="Chromosome"/>
</dbReference>
<accession>A0A916JQ13</accession>
<keyword evidence="3" id="KW-1185">Reference proteome</keyword>